<dbReference type="ESTHER" id="9acto-f1yk15">
    <property type="family name" value="Fungal-Bact_LIP"/>
</dbReference>
<dbReference type="GO" id="GO:0016042">
    <property type="term" value="P:lipid catabolic process"/>
    <property type="evidence" value="ECO:0007669"/>
    <property type="project" value="InterPro"/>
</dbReference>
<organism evidence="1 2">
    <name type="scientific">Gordonia neofelifaecis NRRL B-59395</name>
    <dbReference type="NCBI Taxonomy" id="644548"/>
    <lineage>
        <taxon>Bacteria</taxon>
        <taxon>Bacillati</taxon>
        <taxon>Actinomycetota</taxon>
        <taxon>Actinomycetes</taxon>
        <taxon>Mycobacteriales</taxon>
        <taxon>Gordoniaceae</taxon>
        <taxon>Gordonia</taxon>
    </lineage>
</organism>
<protein>
    <submittedName>
        <fullName evidence="1">Secretory lipase</fullName>
    </submittedName>
</protein>
<gene>
    <name evidence="1" type="ORF">SCNU_11226</name>
</gene>
<dbReference type="Pfam" id="PF03583">
    <property type="entry name" value="LIP"/>
    <property type="match status" value="1"/>
</dbReference>
<dbReference type="SUPFAM" id="SSF53474">
    <property type="entry name" value="alpha/beta-Hydrolases"/>
    <property type="match status" value="1"/>
</dbReference>
<reference evidence="1 2" key="1">
    <citation type="journal article" date="2011" name="J. Bacteriol.">
        <title>Draft Genome Sequence of Gordonia neofelifaecis NRRL B-59395, a Cholesterol-Degrading Actinomycete.</title>
        <authorList>
            <person name="Ge F."/>
            <person name="Li W."/>
            <person name="Chen G."/>
            <person name="Liu Y."/>
            <person name="Zhang G."/>
            <person name="Yong B."/>
            <person name="Wang Q."/>
            <person name="Wang N."/>
            <person name="Huang Z."/>
            <person name="Li W."/>
            <person name="Wang J."/>
            <person name="Wu C."/>
            <person name="Xie Q."/>
            <person name="Liu G."/>
        </authorList>
    </citation>
    <scope>NUCLEOTIDE SEQUENCE [LARGE SCALE GENOMIC DNA]</scope>
    <source>
        <strain evidence="1 2">NRRL B-59395</strain>
    </source>
</reference>
<dbReference type="PANTHER" id="PTHR34853:SF1">
    <property type="entry name" value="LIPASE 5"/>
    <property type="match status" value="1"/>
</dbReference>
<proteinExistence type="predicted"/>
<dbReference type="eggNOG" id="COG2267">
    <property type="taxonomic scope" value="Bacteria"/>
</dbReference>
<dbReference type="Proteomes" id="UP000035065">
    <property type="component" value="Unassembled WGS sequence"/>
</dbReference>
<name>F1YK15_9ACTN</name>
<evidence type="ECO:0000313" key="1">
    <source>
        <dbReference type="EMBL" id="EGD55097.1"/>
    </source>
</evidence>
<keyword evidence="2" id="KW-1185">Reference proteome</keyword>
<dbReference type="OrthoDB" id="9798122at2"/>
<dbReference type="Gene3D" id="1.10.260.130">
    <property type="match status" value="1"/>
</dbReference>
<accession>F1YK15</accession>
<dbReference type="InterPro" id="IPR029058">
    <property type="entry name" value="AB_hydrolase_fold"/>
</dbReference>
<sequence>MRKIRGFVSSNHSSIAGGAKRVGAIAAVGAVVATGLVAGNATAARDFYQPPARLSDKPGSVVRTQPTELLLQIPGVRNQWPGTATRIMYTTTRQDGAPTAVTGAVVEPTAAWRGKGPRPTVVLAPGTVGQGDQCAGSKMLSLPMSIDPAKPSLGVNYSGLEMNLFLLNGVRVVLTDYVGMGTPGIHTYVNRLESGRAVLDAARAGLAVAKAPKDAPVAFSGYSQGGGAAASAAELASTYASDLNVKATYAGAPPADLNKVIDQIDGTFISGAIGYAINGLAARYPALDPILAKETNATGRQALKEVSTQCIGDTGLTHGFQRTSQWTRDGKSLSAVIKKYPEVQKTVDDQRIGRLKPNAPVLLSTGVSDDVIPHGQVVQLYRDWKNQGADVRLDNDFTPPIFPGMVVNHALPMLFKMLPATSFILAELNS</sequence>
<comment type="caution">
    <text evidence="1">The sequence shown here is derived from an EMBL/GenBank/DDBJ whole genome shotgun (WGS) entry which is preliminary data.</text>
</comment>
<evidence type="ECO:0000313" key="2">
    <source>
        <dbReference type="Proteomes" id="UP000035065"/>
    </source>
</evidence>
<dbReference type="GO" id="GO:0004806">
    <property type="term" value="F:triacylglycerol lipase activity"/>
    <property type="evidence" value="ECO:0007669"/>
    <property type="project" value="InterPro"/>
</dbReference>
<dbReference type="EMBL" id="AEUD01000008">
    <property type="protein sequence ID" value="EGD55097.1"/>
    <property type="molecule type" value="Genomic_DNA"/>
</dbReference>
<dbReference type="PANTHER" id="PTHR34853">
    <property type="match status" value="1"/>
</dbReference>
<dbReference type="STRING" id="644548.SCNU_11226"/>
<dbReference type="RefSeq" id="WP_009679466.1">
    <property type="nucleotide sequence ID" value="NZ_AEUD01000008.1"/>
</dbReference>
<dbReference type="PIRSF" id="PIRSF029171">
    <property type="entry name" value="Esterase_LipA"/>
    <property type="match status" value="1"/>
</dbReference>
<dbReference type="Gene3D" id="3.40.50.1820">
    <property type="entry name" value="alpha/beta hydrolase"/>
    <property type="match status" value="1"/>
</dbReference>
<dbReference type="AlphaFoldDB" id="F1YK15"/>
<dbReference type="InterPro" id="IPR005152">
    <property type="entry name" value="Lipase_secreted"/>
</dbReference>